<dbReference type="Gene3D" id="3.40.50.300">
    <property type="entry name" value="P-loop containing nucleotide triphosphate hydrolases"/>
    <property type="match status" value="1"/>
</dbReference>
<dbReference type="GO" id="GO:0043531">
    <property type="term" value="F:ADP binding"/>
    <property type="evidence" value="ECO:0007669"/>
    <property type="project" value="InterPro"/>
</dbReference>
<dbReference type="SUPFAM" id="SSF56112">
    <property type="entry name" value="Protein kinase-like (PK-like)"/>
    <property type="match status" value="1"/>
</dbReference>
<dbReference type="PANTHER" id="PTHR24359">
    <property type="entry name" value="SERINE/THREONINE-PROTEIN KINASE SBK1"/>
    <property type="match status" value="1"/>
</dbReference>
<dbReference type="InterPro" id="IPR011009">
    <property type="entry name" value="Kinase-like_dom_sf"/>
</dbReference>
<dbReference type="GO" id="GO:0005524">
    <property type="term" value="F:ATP binding"/>
    <property type="evidence" value="ECO:0007669"/>
    <property type="project" value="InterPro"/>
</dbReference>
<dbReference type="GO" id="GO:0004674">
    <property type="term" value="F:protein serine/threonine kinase activity"/>
    <property type="evidence" value="ECO:0007669"/>
    <property type="project" value="TreeGrafter"/>
</dbReference>
<dbReference type="InterPro" id="IPR027417">
    <property type="entry name" value="P-loop_NTPase"/>
</dbReference>
<accession>A0A4Q4MM96</accession>
<sequence>MASKHHPVDLKGLLEAKIKQTIEANQLEHRGGFLTTDFVTEIFTTENLAEQLKDHPEAESVPSEDLRKTAQKIRDHQKQLYAILLLMGESRRIHSVIFSEVNSIKDEFLFRPTTTVPSLQWYTKERLDRLTFFDGIADTFYRKQWIFPPSLLTTETLEFPEKHFVFPFESAPELLGSGLHGDVYKNNQIAYKKILKRTDRAWALVQREVDMLQARRHNNITPLLGNFFAGLDLPSDAESSTRCLYLLSPLATMDMEEWLKRGIDHPIKEKQRHSIYFDAMLGLASGVTYIHREINERVGYHRDIKPSNLLLFREAGGSEVWKICDFGSSNLKSPENTGTKNEVTSKYWAPIEFFTDQNSDDGQTHGRSHDVFSLGCVFLYLATVSYWGKDRKGLQQFEELRVKEDSNAGIYKNIAPPGAFCKSMPAVHEWVEKLLKKSKSDEDKKVLGLIQEMLLPRIERVYAWEVEIDLFILADPKRSCEQTNKRLDDIIQPSRGYNSQVKHNPYLRAKRAMEEEVNSKESSVRSEGFLDIIYTAGWLDYSPQSTTGTFTRSSMSQTILSNIPSPSEVDAVFGRQELYKTISNAFLKSDIVALYGLGGVGKSRIAQEYASQFMNPTDEILKRHTFKVYANSKLTLLDSYNTIVQQIRSKGREKTTQDTLKAWLEDRRNGGWFMVVHGFDSIQNADELWDMLPVPERGLCQMIITSRTRAAVTEYLGHDACIPVDTLSRADSMRLFNHHVQRALTNRTPRVNADRADDGSDHETESLLEVLWSPFMIKSAAEHMNKNWFTVEFMKERLDGRGFSAVKTRPEDYLGYILRPLLLNRSSEHSSWPRVVHFLFLLAFFAPEGISWDLLLSEYKDQEDDLDGFLKTLQDCSMVSQDSQQKPSLYVLNGHVRRALLGWIEHGPDPGRKRSKGHGPEALLQRYNKTLSMTYRTYKNRNSLAKRTKTKPTKSDQSKQALMRHFECFLDFTKKYPETLTIPLGNLAVRSVILFSKILLDKDRYDDAMEVTAYAHAHFKCDLIETNAADDETSKEARVSFHLVRQLVKVYLALPEDDYSAQYWWRAQELIEKLHSMSIRLEKLELEWTRFTSPKLEIQLDKVRVCWKSKNIKDARRELCHIVESTGLLKMEKNRLLEPIQVVGSLVHLGTPKNVAEDYKRRDSLRELQLKVTRENGLLHTAEGMFHEQTDPKLAAKSWRQARQALTLAQRAAKEWFSEDIVLEAAIGVEIAVVNTKIGTPDLVNKAIKILNTAHTKASFTYGSCRRTWDMERRLNEARLRSKNKKHITIGTESSRGLLALYEKRLGMEKVATKKCAMQLEKGLRLTGQWEERDALVERYRFLEQDSCDDFRLFLLMKHLIDFLVWLVSGRKLE</sequence>
<dbReference type="PANTHER" id="PTHR24359:SF1">
    <property type="entry name" value="INHIBITOR OF NUCLEAR FACTOR KAPPA-B KINASE EPSILON SUBUNIT HOMOLOG 1-RELATED"/>
    <property type="match status" value="1"/>
</dbReference>
<dbReference type="Gene3D" id="1.10.510.10">
    <property type="entry name" value="Transferase(Phosphotransferase) domain 1"/>
    <property type="match status" value="1"/>
</dbReference>
<dbReference type="CDD" id="cd00180">
    <property type="entry name" value="PKc"/>
    <property type="match status" value="1"/>
</dbReference>
<dbReference type="InterPro" id="IPR000719">
    <property type="entry name" value="Prot_kinase_dom"/>
</dbReference>
<dbReference type="EMBL" id="PDXA01000010">
    <property type="protein sequence ID" value="RYN54482.1"/>
    <property type="molecule type" value="Genomic_DNA"/>
</dbReference>
<organism evidence="2 3">
    <name type="scientific">Alternaria tenuissima</name>
    <dbReference type="NCBI Taxonomy" id="119927"/>
    <lineage>
        <taxon>Eukaryota</taxon>
        <taxon>Fungi</taxon>
        <taxon>Dikarya</taxon>
        <taxon>Ascomycota</taxon>
        <taxon>Pezizomycotina</taxon>
        <taxon>Dothideomycetes</taxon>
        <taxon>Pleosporomycetidae</taxon>
        <taxon>Pleosporales</taxon>
        <taxon>Pleosporineae</taxon>
        <taxon>Pleosporaceae</taxon>
        <taxon>Alternaria</taxon>
        <taxon>Alternaria sect. Alternaria</taxon>
        <taxon>Alternaria alternata complex</taxon>
    </lineage>
</organism>
<evidence type="ECO:0000259" key="1">
    <source>
        <dbReference type="PROSITE" id="PS50011"/>
    </source>
</evidence>
<proteinExistence type="predicted"/>
<evidence type="ECO:0000313" key="2">
    <source>
        <dbReference type="EMBL" id="RYN54482.1"/>
    </source>
</evidence>
<comment type="caution">
    <text evidence="2">The sequence shown here is derived from an EMBL/GenBank/DDBJ whole genome shotgun (WGS) entry which is preliminary data.</text>
</comment>
<dbReference type="Pfam" id="PF00069">
    <property type="entry name" value="Pkinase"/>
    <property type="match status" value="1"/>
</dbReference>
<dbReference type="PROSITE" id="PS50011">
    <property type="entry name" value="PROTEIN_KINASE_DOM"/>
    <property type="match status" value="1"/>
</dbReference>
<gene>
    <name evidence="2" type="ORF">AA0114_g3834</name>
</gene>
<protein>
    <recommendedName>
        <fullName evidence="1">Protein kinase domain-containing protein</fullName>
    </recommendedName>
</protein>
<feature type="domain" description="Protein kinase" evidence="1">
    <location>
        <begin position="169"/>
        <end position="472"/>
    </location>
</feature>
<evidence type="ECO:0000313" key="3">
    <source>
        <dbReference type="Proteomes" id="UP000292402"/>
    </source>
</evidence>
<name>A0A4Q4MM96_9PLEO</name>
<dbReference type="Pfam" id="PF00931">
    <property type="entry name" value="NB-ARC"/>
    <property type="match status" value="1"/>
</dbReference>
<dbReference type="InterPro" id="IPR002182">
    <property type="entry name" value="NB-ARC"/>
</dbReference>
<reference evidence="3" key="1">
    <citation type="journal article" date="2019" name="bioRxiv">
        <title>Genomics, evolutionary history and diagnostics of the Alternaria alternata species group including apple and Asian pear pathotypes.</title>
        <authorList>
            <person name="Armitage A.D."/>
            <person name="Cockerton H.M."/>
            <person name="Sreenivasaprasad S."/>
            <person name="Woodhall J.W."/>
            <person name="Lane C.R."/>
            <person name="Harrison R.J."/>
            <person name="Clarkson J.P."/>
        </authorList>
    </citation>
    <scope>NUCLEOTIDE SEQUENCE [LARGE SCALE GENOMIC DNA]</scope>
    <source>
        <strain evidence="3">FERA 1082</strain>
    </source>
</reference>
<dbReference type="SUPFAM" id="SSF52540">
    <property type="entry name" value="P-loop containing nucleoside triphosphate hydrolases"/>
    <property type="match status" value="1"/>
</dbReference>
<dbReference type="Proteomes" id="UP000292402">
    <property type="component" value="Unassembled WGS sequence"/>
</dbReference>
<dbReference type="SMART" id="SM00220">
    <property type="entry name" value="S_TKc"/>
    <property type="match status" value="1"/>
</dbReference>